<organism evidence="3 4">
    <name type="scientific">Paramuricea clavata</name>
    <name type="common">Red gorgonian</name>
    <name type="synonym">Violescent sea-whip</name>
    <dbReference type="NCBI Taxonomy" id="317549"/>
    <lineage>
        <taxon>Eukaryota</taxon>
        <taxon>Metazoa</taxon>
        <taxon>Cnidaria</taxon>
        <taxon>Anthozoa</taxon>
        <taxon>Octocorallia</taxon>
        <taxon>Malacalcyonacea</taxon>
        <taxon>Plexauridae</taxon>
        <taxon>Paramuricea</taxon>
    </lineage>
</organism>
<feature type="region of interest" description="Disordered" evidence="1">
    <location>
        <begin position="1"/>
        <end position="39"/>
    </location>
</feature>
<dbReference type="OrthoDB" id="6159421at2759"/>
<accession>A0A6S7GV28</accession>
<evidence type="ECO:0000313" key="4">
    <source>
        <dbReference type="Proteomes" id="UP001152795"/>
    </source>
</evidence>
<keyword evidence="4" id="KW-1185">Reference proteome</keyword>
<sequence>MSDESSNESEHSEALSDYGPDNCESLQLPTANSKPKQVQNKRYVQQFRDKWLQDPNFKDWLVRPSPGKSSATCRACQKPVSCLKSSLLRHSKTEIHKKAMKSRQPVQQQGNLVQCFRRQEENSLFKETFEVRVCAFLAEHNLPLSLIGPLVSLFKSTAPVNSKEVEVLKGIHLSTTRCTNILRQGLGLYFSKELVQILRDTYFSIIPDETTDVSTEKQLGICVVYFDELTVQPVTRFFDMVEVETATAVGLYNAIKSSFEEKKIPIKNIIGYSSDTTNVMFGEHQSVVSLLKKDAPYVLAVKCSCHMIHLCASYACLKMSTTLEDLCRNIYSYFNRSSLRQHEFHEFQEFVETKPHKLLGIGQTRWLSLESCVRRVLEQWDALRLYFTSVVNEKKDPSYTTESILKGLSNKYLKAQLEFLSFQLHRLNDFNTLFQSSDPVLHHVRDEVHKLLKCILSDFMKIDVVKSCDPFTVPLDDPINNVHVDQVYVGILATTTLHECHEIDQDPRAVKSVKMTCLEFMMEAVKQIRSRFDLSDSAYKLVEFVLPENAVKCCPPSLQELFVKFPYLTGVADKMLVDAEWRKQALEESSEINKDESSLQFWQNRLSTRTFDGKLKYANLMKVIGCIMSIPSSNAAVERLFSLLKLVKTDTRNSLKRESLVGLLHTKEGLRAESCRAHDLKTNPELLTLLRAVKSNATDSVANQRNMLQLSSQ</sequence>
<dbReference type="PANTHER" id="PTHR37162">
    <property type="entry name" value="HAT FAMILY DIMERISATION DOMAINCONTAINING PROTEIN-RELATED"/>
    <property type="match status" value="1"/>
</dbReference>
<dbReference type="InterPro" id="IPR012337">
    <property type="entry name" value="RNaseH-like_sf"/>
</dbReference>
<dbReference type="Pfam" id="PF05699">
    <property type="entry name" value="Dimer_Tnp_hAT"/>
    <property type="match status" value="1"/>
</dbReference>
<dbReference type="InterPro" id="IPR008906">
    <property type="entry name" value="HATC_C_dom"/>
</dbReference>
<feature type="domain" description="HAT C-terminal dimerisation" evidence="2">
    <location>
        <begin position="592"/>
        <end position="667"/>
    </location>
</feature>
<evidence type="ECO:0000313" key="3">
    <source>
        <dbReference type="EMBL" id="CAB3989807.1"/>
    </source>
</evidence>
<reference evidence="3" key="1">
    <citation type="submission" date="2020-04" db="EMBL/GenBank/DDBJ databases">
        <authorList>
            <person name="Alioto T."/>
            <person name="Alioto T."/>
            <person name="Gomez Garrido J."/>
        </authorList>
    </citation>
    <scope>NUCLEOTIDE SEQUENCE</scope>
    <source>
        <strain evidence="3">A484AB</strain>
    </source>
</reference>
<dbReference type="PANTHER" id="PTHR37162:SF1">
    <property type="entry name" value="BED-TYPE DOMAIN-CONTAINING PROTEIN"/>
    <property type="match status" value="1"/>
</dbReference>
<protein>
    <submittedName>
        <fullName evidence="3">Zinc finger MYM-type 1-like</fullName>
    </submittedName>
</protein>
<feature type="compositionally biased region" description="Polar residues" evidence="1">
    <location>
        <begin position="24"/>
        <end position="39"/>
    </location>
</feature>
<evidence type="ECO:0000259" key="2">
    <source>
        <dbReference type="Pfam" id="PF05699"/>
    </source>
</evidence>
<comment type="caution">
    <text evidence="3">The sequence shown here is derived from an EMBL/GenBank/DDBJ whole genome shotgun (WGS) entry which is preliminary data.</text>
</comment>
<dbReference type="AlphaFoldDB" id="A0A6S7GV28"/>
<dbReference type="GO" id="GO:0046983">
    <property type="term" value="F:protein dimerization activity"/>
    <property type="evidence" value="ECO:0007669"/>
    <property type="project" value="InterPro"/>
</dbReference>
<proteinExistence type="predicted"/>
<dbReference type="EMBL" id="CACRXK020001554">
    <property type="protein sequence ID" value="CAB3989807.1"/>
    <property type="molecule type" value="Genomic_DNA"/>
</dbReference>
<evidence type="ECO:0000256" key="1">
    <source>
        <dbReference type="SAM" id="MobiDB-lite"/>
    </source>
</evidence>
<dbReference type="Proteomes" id="UP001152795">
    <property type="component" value="Unassembled WGS sequence"/>
</dbReference>
<dbReference type="SUPFAM" id="SSF53098">
    <property type="entry name" value="Ribonuclease H-like"/>
    <property type="match status" value="1"/>
</dbReference>
<name>A0A6S7GV28_PARCT</name>
<gene>
    <name evidence="3" type="ORF">PACLA_8A007390</name>
</gene>